<keyword evidence="3 12" id="KW-0554">One-carbon metabolism</keyword>
<dbReference type="SUPFAM" id="SSF53223">
    <property type="entry name" value="Aminoacid dehydrogenase-like, N-terminal domain"/>
    <property type="match status" value="1"/>
</dbReference>
<comment type="function">
    <text evidence="12">Catalyzes the oxidation of 5,10-methylenetetrahydrofolate to 5,10-methenyltetrahydrofolate and then the hydrolysis of 5,10-methenyltetrahydrofolate to 10-formyltetrahydrofolate.</text>
</comment>
<keyword evidence="11 12" id="KW-0511">Multifunctional enzyme</keyword>
<comment type="caution">
    <text evidence="15">The sequence shown here is derived from an EMBL/GenBank/DDBJ whole genome shotgun (WGS) entry which is preliminary data.</text>
</comment>
<name>A0A4Q7DJM9_9PROT</name>
<dbReference type="Proteomes" id="UP000293550">
    <property type="component" value="Unassembled WGS sequence"/>
</dbReference>
<dbReference type="GO" id="GO:0035999">
    <property type="term" value="P:tetrahydrofolate interconversion"/>
    <property type="evidence" value="ECO:0007669"/>
    <property type="project" value="UniProtKB-UniRule"/>
</dbReference>
<evidence type="ECO:0000256" key="7">
    <source>
        <dbReference type="ARBA" id="ARBA00022857"/>
    </source>
</evidence>
<organism evidence="15 16">
    <name type="scientific">Candidatus Finniella inopinata</name>
    <dbReference type="NCBI Taxonomy" id="1696036"/>
    <lineage>
        <taxon>Bacteria</taxon>
        <taxon>Pseudomonadati</taxon>
        <taxon>Pseudomonadota</taxon>
        <taxon>Alphaproteobacteria</taxon>
        <taxon>Holosporales</taxon>
        <taxon>Candidatus Paracaedibacteraceae</taxon>
        <taxon>Candidatus Finniella</taxon>
    </lineage>
</organism>
<dbReference type="HAMAP" id="MF_01576">
    <property type="entry name" value="THF_DHG_CYH"/>
    <property type="match status" value="1"/>
</dbReference>
<dbReference type="PANTHER" id="PTHR48099:SF5">
    <property type="entry name" value="C-1-TETRAHYDROFOLATE SYNTHASE, CYTOPLASMIC"/>
    <property type="match status" value="1"/>
</dbReference>
<feature type="domain" description="Tetrahydrofolate dehydrogenase/cyclohydrolase NAD(P)-binding" evidence="14">
    <location>
        <begin position="141"/>
        <end position="286"/>
    </location>
</feature>
<evidence type="ECO:0000256" key="6">
    <source>
        <dbReference type="ARBA" id="ARBA00022801"/>
    </source>
</evidence>
<evidence type="ECO:0000256" key="9">
    <source>
        <dbReference type="ARBA" id="ARBA00023102"/>
    </source>
</evidence>
<evidence type="ECO:0000256" key="2">
    <source>
        <dbReference type="ARBA" id="ARBA00011738"/>
    </source>
</evidence>
<reference evidence="15 16" key="1">
    <citation type="submission" date="2018-10" db="EMBL/GenBank/DDBJ databases">
        <title>An updated phylogeny of the Alphaproteobacteria reveals that the parasitic Rickettsiales and Holosporales have independent origins.</title>
        <authorList>
            <person name="Munoz-Gomez S.A."/>
            <person name="Hess S."/>
            <person name="Burger G."/>
            <person name="Lang B.F."/>
            <person name="Susko E."/>
            <person name="Slamovits C.H."/>
            <person name="Roger A.J."/>
        </authorList>
    </citation>
    <scope>NUCLEOTIDE SEQUENCE [LARGE SCALE GENOMIC DNA]</scope>
    <source>
        <strain evidence="15">HOLO01</strain>
    </source>
</reference>
<accession>A0A4Q7DJM9</accession>
<evidence type="ECO:0000313" key="16">
    <source>
        <dbReference type="Proteomes" id="UP000293550"/>
    </source>
</evidence>
<dbReference type="GO" id="GO:0009086">
    <property type="term" value="P:methionine biosynthetic process"/>
    <property type="evidence" value="ECO:0007669"/>
    <property type="project" value="UniProtKB-KW"/>
</dbReference>
<evidence type="ECO:0000259" key="13">
    <source>
        <dbReference type="Pfam" id="PF00763"/>
    </source>
</evidence>
<dbReference type="NCBIfam" id="NF010783">
    <property type="entry name" value="PRK14186.1"/>
    <property type="match status" value="1"/>
</dbReference>
<dbReference type="FunFam" id="3.40.50.10860:FF:000005">
    <property type="entry name" value="C-1-tetrahydrofolate synthase, cytoplasmic, putative"/>
    <property type="match status" value="1"/>
</dbReference>
<comment type="catalytic activity">
    <reaction evidence="12">
        <text>(6R)-5,10-methenyltetrahydrofolate + H2O = (6R)-10-formyltetrahydrofolate + H(+)</text>
        <dbReference type="Rhea" id="RHEA:23700"/>
        <dbReference type="ChEBI" id="CHEBI:15377"/>
        <dbReference type="ChEBI" id="CHEBI:15378"/>
        <dbReference type="ChEBI" id="CHEBI:57455"/>
        <dbReference type="ChEBI" id="CHEBI:195366"/>
        <dbReference type="EC" id="3.5.4.9"/>
    </reaction>
</comment>
<dbReference type="Gene3D" id="3.40.50.10860">
    <property type="entry name" value="Leucine Dehydrogenase, chain A, domain 1"/>
    <property type="match status" value="1"/>
</dbReference>
<evidence type="ECO:0000259" key="14">
    <source>
        <dbReference type="Pfam" id="PF02882"/>
    </source>
</evidence>
<dbReference type="Pfam" id="PF00763">
    <property type="entry name" value="THF_DHG_CYH"/>
    <property type="match status" value="1"/>
</dbReference>
<dbReference type="InterPro" id="IPR020631">
    <property type="entry name" value="THF_DH/CycHdrlase_NAD-bd_dom"/>
</dbReference>
<evidence type="ECO:0000256" key="11">
    <source>
        <dbReference type="ARBA" id="ARBA00023268"/>
    </source>
</evidence>
<keyword evidence="8 12" id="KW-0560">Oxidoreductase</keyword>
<keyword evidence="4 12" id="KW-0028">Amino-acid biosynthesis</keyword>
<evidence type="ECO:0000256" key="12">
    <source>
        <dbReference type="HAMAP-Rule" id="MF_01576"/>
    </source>
</evidence>
<feature type="domain" description="Tetrahydrofolate dehydrogenase/cyclohydrolase catalytic" evidence="13">
    <location>
        <begin position="7"/>
        <end position="122"/>
    </location>
</feature>
<dbReference type="GO" id="GO:0000105">
    <property type="term" value="P:L-histidine biosynthetic process"/>
    <property type="evidence" value="ECO:0007669"/>
    <property type="project" value="UniProtKB-KW"/>
</dbReference>
<dbReference type="Pfam" id="PF02882">
    <property type="entry name" value="THF_DHG_CYH_C"/>
    <property type="match status" value="1"/>
</dbReference>
<dbReference type="InterPro" id="IPR020630">
    <property type="entry name" value="THF_DH/CycHdrlase_cat_dom"/>
</dbReference>
<comment type="similarity">
    <text evidence="12">Belongs to the tetrahydrofolate dehydrogenase/cyclohydrolase family.</text>
</comment>
<proteinExistence type="inferred from homology"/>
<sequence length="292" mass="31262">MTQAVLIDGKLIAALKRQNIKQHVSQTFHAFGRKPSLHVILVGDHPASQLYVQNKQAACHEVGIDSCVHKLSENMVEDGVLDLIKGLNQDPGVHGILLQLPLPNAFNRQRLLNEINPAKDVDGLHPYNLGRLISGDPLMVPCTPLGCLELIQSVCPDLRGKHALVVGRSILVGKPMAMLLTNNDVTVTLAHSSTVNLKQLCQQADILVTAIGQPRFITADFIKPGAIVIDVGINRDGSTEEKASVVGDVDRESVQKVAGYVTPVPGGVGPMTIACLLSNTVRAMTVQIADAI</sequence>
<keyword evidence="5 12" id="KW-0658">Purine biosynthesis</keyword>
<evidence type="ECO:0000256" key="5">
    <source>
        <dbReference type="ARBA" id="ARBA00022755"/>
    </source>
</evidence>
<dbReference type="GO" id="GO:0005829">
    <property type="term" value="C:cytosol"/>
    <property type="evidence" value="ECO:0007669"/>
    <property type="project" value="TreeGrafter"/>
</dbReference>
<feature type="binding site" evidence="12">
    <location>
        <begin position="167"/>
        <end position="169"/>
    </location>
    <ligand>
        <name>NADP(+)</name>
        <dbReference type="ChEBI" id="CHEBI:58349"/>
    </ligand>
</feature>
<dbReference type="UniPathway" id="UPA00193"/>
<dbReference type="InterPro" id="IPR020867">
    <property type="entry name" value="THF_DH/CycHdrlase_CS"/>
</dbReference>
<dbReference type="GO" id="GO:0006164">
    <property type="term" value="P:purine nucleotide biosynthetic process"/>
    <property type="evidence" value="ECO:0007669"/>
    <property type="project" value="UniProtKB-KW"/>
</dbReference>
<dbReference type="RefSeq" id="WP_130153422.1">
    <property type="nucleotide sequence ID" value="NZ_SCFB01000002.1"/>
</dbReference>
<keyword evidence="10 12" id="KW-0486">Methionine biosynthesis</keyword>
<dbReference type="EC" id="1.5.1.5" evidence="12"/>
<comment type="pathway">
    <text evidence="1 12">One-carbon metabolism; tetrahydrofolate interconversion.</text>
</comment>
<comment type="subunit">
    <text evidence="2 12">Homodimer.</text>
</comment>
<dbReference type="GO" id="GO:0004477">
    <property type="term" value="F:methenyltetrahydrofolate cyclohydrolase activity"/>
    <property type="evidence" value="ECO:0007669"/>
    <property type="project" value="UniProtKB-UniRule"/>
</dbReference>
<dbReference type="PANTHER" id="PTHR48099">
    <property type="entry name" value="C-1-TETRAHYDROFOLATE SYNTHASE, CYTOPLASMIC-RELATED"/>
    <property type="match status" value="1"/>
</dbReference>
<evidence type="ECO:0000313" key="15">
    <source>
        <dbReference type="EMBL" id="RZI46952.1"/>
    </source>
</evidence>
<keyword evidence="6 12" id="KW-0378">Hydrolase</keyword>
<dbReference type="OrthoDB" id="9803580at2"/>
<keyword evidence="7 12" id="KW-0521">NADP</keyword>
<gene>
    <name evidence="12 15" type="primary">folD</name>
    <name evidence="15" type="ORF">EQU50_01630</name>
</gene>
<keyword evidence="16" id="KW-1185">Reference proteome</keyword>
<dbReference type="EMBL" id="SCFB01000002">
    <property type="protein sequence ID" value="RZI46952.1"/>
    <property type="molecule type" value="Genomic_DNA"/>
</dbReference>
<dbReference type="InterPro" id="IPR046346">
    <property type="entry name" value="Aminoacid_DH-like_N_sf"/>
</dbReference>
<dbReference type="CDD" id="cd01080">
    <property type="entry name" value="NAD_bind_m-THF_DH_Cyclohyd"/>
    <property type="match status" value="1"/>
</dbReference>
<evidence type="ECO:0000256" key="10">
    <source>
        <dbReference type="ARBA" id="ARBA00023167"/>
    </source>
</evidence>
<keyword evidence="9 12" id="KW-0368">Histidine biosynthesis</keyword>
<dbReference type="PRINTS" id="PR00085">
    <property type="entry name" value="THFDHDRGNASE"/>
</dbReference>
<dbReference type="Gene3D" id="3.40.50.720">
    <property type="entry name" value="NAD(P)-binding Rossmann-like Domain"/>
    <property type="match status" value="1"/>
</dbReference>
<comment type="caution">
    <text evidence="12">Lacks conserved residue(s) required for the propagation of feature annotation.</text>
</comment>
<dbReference type="InterPro" id="IPR036291">
    <property type="entry name" value="NAD(P)-bd_dom_sf"/>
</dbReference>
<feature type="binding site" evidence="12">
    <location>
        <position position="233"/>
    </location>
    <ligand>
        <name>NADP(+)</name>
        <dbReference type="ChEBI" id="CHEBI:58349"/>
    </ligand>
</feature>
<evidence type="ECO:0000256" key="8">
    <source>
        <dbReference type="ARBA" id="ARBA00023002"/>
    </source>
</evidence>
<evidence type="ECO:0000256" key="1">
    <source>
        <dbReference type="ARBA" id="ARBA00004777"/>
    </source>
</evidence>
<dbReference type="InterPro" id="IPR000672">
    <property type="entry name" value="THF_DH/CycHdrlase"/>
</dbReference>
<comment type="catalytic activity">
    <reaction evidence="12">
        <text>(6R)-5,10-methylene-5,6,7,8-tetrahydrofolate + NADP(+) = (6R)-5,10-methenyltetrahydrofolate + NADPH</text>
        <dbReference type="Rhea" id="RHEA:22812"/>
        <dbReference type="ChEBI" id="CHEBI:15636"/>
        <dbReference type="ChEBI" id="CHEBI:57455"/>
        <dbReference type="ChEBI" id="CHEBI:57783"/>
        <dbReference type="ChEBI" id="CHEBI:58349"/>
        <dbReference type="EC" id="1.5.1.5"/>
    </reaction>
</comment>
<evidence type="ECO:0000256" key="3">
    <source>
        <dbReference type="ARBA" id="ARBA00022563"/>
    </source>
</evidence>
<dbReference type="PROSITE" id="PS00767">
    <property type="entry name" value="THF_DHG_CYH_2"/>
    <property type="match status" value="1"/>
</dbReference>
<dbReference type="FunFam" id="3.40.50.720:FF:000006">
    <property type="entry name" value="Bifunctional protein FolD"/>
    <property type="match status" value="1"/>
</dbReference>
<protein>
    <recommendedName>
        <fullName evidence="12">Bifunctional protein FolD</fullName>
    </recommendedName>
    <domain>
        <recommendedName>
            <fullName evidence="12">Methylenetetrahydrofolate dehydrogenase</fullName>
            <ecNumber evidence="12">1.5.1.5</ecNumber>
        </recommendedName>
    </domain>
    <domain>
        <recommendedName>
            <fullName evidence="12">Methenyltetrahydrofolate cyclohydrolase</fullName>
            <ecNumber evidence="12">3.5.4.9</ecNumber>
        </recommendedName>
    </domain>
</protein>
<dbReference type="GO" id="GO:0004488">
    <property type="term" value="F:methylenetetrahydrofolate dehydrogenase (NADP+) activity"/>
    <property type="evidence" value="ECO:0007669"/>
    <property type="project" value="UniProtKB-UniRule"/>
</dbReference>
<dbReference type="AlphaFoldDB" id="A0A4Q7DJM9"/>
<dbReference type="SUPFAM" id="SSF51735">
    <property type="entry name" value="NAD(P)-binding Rossmann-fold domains"/>
    <property type="match status" value="1"/>
</dbReference>
<evidence type="ECO:0000256" key="4">
    <source>
        <dbReference type="ARBA" id="ARBA00022605"/>
    </source>
</evidence>
<dbReference type="EC" id="3.5.4.9" evidence="12"/>